<dbReference type="AlphaFoldDB" id="A0A915J8Z3"/>
<accession>A0A915J8Z3</accession>
<sequence>MSFFKSLLAQRSATEPSSESMLKNQVTSSHDEDCYKSEGTLTFVVNNLSKLSQSLLSCPTMIRGLPW</sequence>
<dbReference type="WBParaSite" id="nRc.2.0.1.t22627-RA">
    <property type="protein sequence ID" value="nRc.2.0.1.t22627-RA"/>
    <property type="gene ID" value="nRc.2.0.1.g22627"/>
</dbReference>
<keyword evidence="1" id="KW-1185">Reference proteome</keyword>
<organism evidence="1 2">
    <name type="scientific">Romanomermis culicivorax</name>
    <name type="common">Nematode worm</name>
    <dbReference type="NCBI Taxonomy" id="13658"/>
    <lineage>
        <taxon>Eukaryota</taxon>
        <taxon>Metazoa</taxon>
        <taxon>Ecdysozoa</taxon>
        <taxon>Nematoda</taxon>
        <taxon>Enoplea</taxon>
        <taxon>Dorylaimia</taxon>
        <taxon>Mermithida</taxon>
        <taxon>Mermithoidea</taxon>
        <taxon>Mermithidae</taxon>
        <taxon>Romanomermis</taxon>
    </lineage>
</organism>
<dbReference type="Proteomes" id="UP000887565">
    <property type="component" value="Unplaced"/>
</dbReference>
<evidence type="ECO:0000313" key="2">
    <source>
        <dbReference type="WBParaSite" id="nRc.2.0.1.t22627-RA"/>
    </source>
</evidence>
<evidence type="ECO:0000313" key="1">
    <source>
        <dbReference type="Proteomes" id="UP000887565"/>
    </source>
</evidence>
<protein>
    <submittedName>
        <fullName evidence="2">Uncharacterized protein</fullName>
    </submittedName>
</protein>
<proteinExistence type="predicted"/>
<name>A0A915J8Z3_ROMCU</name>
<reference evidence="2" key="1">
    <citation type="submission" date="2022-11" db="UniProtKB">
        <authorList>
            <consortium name="WormBaseParasite"/>
        </authorList>
    </citation>
    <scope>IDENTIFICATION</scope>
</reference>